<keyword evidence="2" id="KW-1185">Reference proteome</keyword>
<protein>
    <submittedName>
        <fullName evidence="1">Uncharacterized protein</fullName>
    </submittedName>
</protein>
<dbReference type="AlphaFoldDB" id="A0A251UKI5"/>
<dbReference type="EMBL" id="CM007895">
    <property type="protein sequence ID" value="OTG23614.1"/>
    <property type="molecule type" value="Genomic_DNA"/>
</dbReference>
<proteinExistence type="predicted"/>
<sequence>MYPTLRLHLLKQPNIRQVWRGLGWRHCSTYGEGGIHKGILKTRSVVQITGLMSERFGLLAVIGTYVKENSIKVQLETVV</sequence>
<reference evidence="2" key="1">
    <citation type="journal article" date="2017" name="Nature">
        <title>The sunflower genome provides insights into oil metabolism, flowering and Asterid evolution.</title>
        <authorList>
            <person name="Badouin H."/>
            <person name="Gouzy J."/>
            <person name="Grassa C.J."/>
            <person name="Murat F."/>
            <person name="Staton S.E."/>
            <person name="Cottret L."/>
            <person name="Lelandais-Briere C."/>
            <person name="Owens G.L."/>
            <person name="Carrere S."/>
            <person name="Mayjonade B."/>
            <person name="Legrand L."/>
            <person name="Gill N."/>
            <person name="Kane N.C."/>
            <person name="Bowers J.E."/>
            <person name="Hubner S."/>
            <person name="Bellec A."/>
            <person name="Berard A."/>
            <person name="Berges H."/>
            <person name="Blanchet N."/>
            <person name="Boniface M.C."/>
            <person name="Brunel D."/>
            <person name="Catrice O."/>
            <person name="Chaidir N."/>
            <person name="Claudel C."/>
            <person name="Donnadieu C."/>
            <person name="Faraut T."/>
            <person name="Fievet G."/>
            <person name="Helmstetter N."/>
            <person name="King M."/>
            <person name="Knapp S.J."/>
            <person name="Lai Z."/>
            <person name="Le Paslier M.C."/>
            <person name="Lippi Y."/>
            <person name="Lorenzon L."/>
            <person name="Mandel J.R."/>
            <person name="Marage G."/>
            <person name="Marchand G."/>
            <person name="Marquand E."/>
            <person name="Bret-Mestries E."/>
            <person name="Morien E."/>
            <person name="Nambeesan S."/>
            <person name="Nguyen T."/>
            <person name="Pegot-Espagnet P."/>
            <person name="Pouilly N."/>
            <person name="Raftis F."/>
            <person name="Sallet E."/>
            <person name="Schiex T."/>
            <person name="Thomas J."/>
            <person name="Vandecasteele C."/>
            <person name="Vares D."/>
            <person name="Vear F."/>
            <person name="Vautrin S."/>
            <person name="Crespi M."/>
            <person name="Mangin B."/>
            <person name="Burke J.M."/>
            <person name="Salse J."/>
            <person name="Munos S."/>
            <person name="Vincourt P."/>
            <person name="Rieseberg L.H."/>
            <person name="Langlade N.B."/>
        </authorList>
    </citation>
    <scope>NUCLEOTIDE SEQUENCE [LARGE SCALE GENOMIC DNA]</scope>
    <source>
        <strain evidence="2">cv. SF193</strain>
    </source>
</reference>
<accession>A0A251UKI5</accession>
<name>A0A251UKI5_HELAN</name>
<dbReference type="Proteomes" id="UP000215914">
    <property type="component" value="Chromosome 6"/>
</dbReference>
<evidence type="ECO:0000313" key="1">
    <source>
        <dbReference type="EMBL" id="OTG23614.1"/>
    </source>
</evidence>
<organism evidence="1 2">
    <name type="scientific">Helianthus annuus</name>
    <name type="common">Common sunflower</name>
    <dbReference type="NCBI Taxonomy" id="4232"/>
    <lineage>
        <taxon>Eukaryota</taxon>
        <taxon>Viridiplantae</taxon>
        <taxon>Streptophyta</taxon>
        <taxon>Embryophyta</taxon>
        <taxon>Tracheophyta</taxon>
        <taxon>Spermatophyta</taxon>
        <taxon>Magnoliopsida</taxon>
        <taxon>eudicotyledons</taxon>
        <taxon>Gunneridae</taxon>
        <taxon>Pentapetalae</taxon>
        <taxon>asterids</taxon>
        <taxon>campanulids</taxon>
        <taxon>Asterales</taxon>
        <taxon>Asteraceae</taxon>
        <taxon>Asteroideae</taxon>
        <taxon>Heliantheae alliance</taxon>
        <taxon>Heliantheae</taxon>
        <taxon>Helianthus</taxon>
    </lineage>
</organism>
<dbReference type="InParanoid" id="A0A251UKI5"/>
<gene>
    <name evidence="1" type="ORF">HannXRQ_Chr06g0184451</name>
</gene>
<evidence type="ECO:0000313" key="2">
    <source>
        <dbReference type="Proteomes" id="UP000215914"/>
    </source>
</evidence>